<dbReference type="PROSITE" id="PS51372">
    <property type="entry name" value="PRD_2"/>
    <property type="match status" value="2"/>
</dbReference>
<dbReference type="Pfam" id="PF02302">
    <property type="entry name" value="PTS_IIB"/>
    <property type="match status" value="1"/>
</dbReference>
<dbReference type="PANTHER" id="PTHR30185">
    <property type="entry name" value="CRYPTIC BETA-GLUCOSIDE BGL OPERON ANTITERMINATOR"/>
    <property type="match status" value="1"/>
</dbReference>
<reference evidence="8" key="1">
    <citation type="submission" date="2023-07" db="EMBL/GenBank/DDBJ databases">
        <title>Fictibacillus sp. isolated from freshwater pond.</title>
        <authorList>
            <person name="Kirdat K."/>
            <person name="Bhat A."/>
            <person name="Mourya A."/>
            <person name="Yadav A."/>
        </authorList>
    </citation>
    <scope>NUCLEOTIDE SEQUENCE</scope>
    <source>
        <strain evidence="8">NE201</strain>
    </source>
</reference>
<keyword evidence="3" id="KW-0805">Transcription regulation</keyword>
<dbReference type="InterPro" id="IPR011608">
    <property type="entry name" value="PRD"/>
</dbReference>
<proteinExistence type="predicted"/>
<dbReference type="Pfam" id="PF09182">
    <property type="entry name" value="PuR_N"/>
    <property type="match status" value="1"/>
</dbReference>
<accession>A0ABT8HWG2</accession>
<dbReference type="PROSITE" id="PS51094">
    <property type="entry name" value="PTS_EIIA_TYPE_2"/>
    <property type="match status" value="1"/>
</dbReference>
<evidence type="ECO:0000256" key="1">
    <source>
        <dbReference type="ARBA" id="ARBA00022679"/>
    </source>
</evidence>
<keyword evidence="2" id="KW-0677">Repeat</keyword>
<keyword evidence="1" id="KW-0808">Transferase</keyword>
<dbReference type="PROSITE" id="PS00372">
    <property type="entry name" value="PTS_EIIA_TYPE_2_HIS"/>
    <property type="match status" value="1"/>
</dbReference>
<dbReference type="SUPFAM" id="SSF55804">
    <property type="entry name" value="Phoshotransferase/anion transport protein"/>
    <property type="match status" value="1"/>
</dbReference>
<evidence type="ECO:0000256" key="4">
    <source>
        <dbReference type="ARBA" id="ARBA00023163"/>
    </source>
</evidence>
<dbReference type="Pfam" id="PF08279">
    <property type="entry name" value="HTH_11"/>
    <property type="match status" value="1"/>
</dbReference>
<dbReference type="InterPro" id="IPR003501">
    <property type="entry name" value="PTS_EIIB_2/3"/>
</dbReference>
<dbReference type="CDD" id="cd00211">
    <property type="entry name" value="PTS_IIA_fru"/>
    <property type="match status" value="1"/>
</dbReference>
<dbReference type="Gene3D" id="3.40.50.2300">
    <property type="match status" value="1"/>
</dbReference>
<feature type="domain" description="PTS EIIB type-2" evidence="6">
    <location>
        <begin position="402"/>
        <end position="492"/>
    </location>
</feature>
<evidence type="ECO:0000259" key="6">
    <source>
        <dbReference type="PROSITE" id="PS51099"/>
    </source>
</evidence>
<dbReference type="InterPro" id="IPR036634">
    <property type="entry name" value="PRD_sf"/>
</dbReference>
<feature type="domain" description="PRD" evidence="7">
    <location>
        <begin position="290"/>
        <end position="397"/>
    </location>
</feature>
<dbReference type="Proteomes" id="UP001172721">
    <property type="component" value="Unassembled WGS sequence"/>
</dbReference>
<dbReference type="InterPro" id="IPR013011">
    <property type="entry name" value="PTS_EIIB_2"/>
</dbReference>
<comment type="caution">
    <text evidence="8">The sequence shown here is derived from an EMBL/GenBank/DDBJ whole genome shotgun (WGS) entry which is preliminary data.</text>
</comment>
<dbReference type="InterPro" id="IPR013196">
    <property type="entry name" value="HTH_11"/>
</dbReference>
<dbReference type="PROSITE" id="PS51099">
    <property type="entry name" value="PTS_EIIB_TYPE_2"/>
    <property type="match status" value="1"/>
</dbReference>
<dbReference type="EMBL" id="JAUHTR010000005">
    <property type="protein sequence ID" value="MDN4525099.1"/>
    <property type="molecule type" value="Genomic_DNA"/>
</dbReference>
<feature type="domain" description="PRD" evidence="7">
    <location>
        <begin position="180"/>
        <end position="285"/>
    </location>
</feature>
<dbReference type="RefSeq" id="WP_301166138.1">
    <property type="nucleotide sequence ID" value="NZ_JAUHTR010000005.1"/>
</dbReference>
<dbReference type="Gene3D" id="3.40.930.10">
    <property type="entry name" value="Mannitol-specific EII, Chain A"/>
    <property type="match status" value="1"/>
</dbReference>
<dbReference type="InterPro" id="IPR036388">
    <property type="entry name" value="WH-like_DNA-bd_sf"/>
</dbReference>
<evidence type="ECO:0000259" key="7">
    <source>
        <dbReference type="PROSITE" id="PS51372"/>
    </source>
</evidence>
<dbReference type="PANTHER" id="PTHR30185:SF12">
    <property type="entry name" value="TRANSCRIPTIONAL REGULATOR MANR"/>
    <property type="match status" value="1"/>
</dbReference>
<evidence type="ECO:0000313" key="9">
    <source>
        <dbReference type="Proteomes" id="UP001172721"/>
    </source>
</evidence>
<evidence type="ECO:0000313" key="8">
    <source>
        <dbReference type="EMBL" id="MDN4525099.1"/>
    </source>
</evidence>
<keyword evidence="4" id="KW-0804">Transcription</keyword>
<dbReference type="Pfam" id="PF00874">
    <property type="entry name" value="PRD"/>
    <property type="match status" value="2"/>
</dbReference>
<dbReference type="InterPro" id="IPR015265">
    <property type="entry name" value="PuR_N"/>
</dbReference>
<evidence type="ECO:0000256" key="2">
    <source>
        <dbReference type="ARBA" id="ARBA00022737"/>
    </source>
</evidence>
<dbReference type="InterPro" id="IPR016152">
    <property type="entry name" value="PTrfase/Anion_transptr"/>
</dbReference>
<evidence type="ECO:0000256" key="3">
    <source>
        <dbReference type="ARBA" id="ARBA00023015"/>
    </source>
</evidence>
<dbReference type="InterPro" id="IPR001034">
    <property type="entry name" value="DeoR_HTH"/>
</dbReference>
<organism evidence="8 9">
    <name type="scientific">Fictibacillus fluitans</name>
    <dbReference type="NCBI Taxonomy" id="3058422"/>
    <lineage>
        <taxon>Bacteria</taxon>
        <taxon>Bacillati</taxon>
        <taxon>Bacillota</taxon>
        <taxon>Bacilli</taxon>
        <taxon>Bacillales</taxon>
        <taxon>Fictibacillaceae</taxon>
        <taxon>Fictibacillus</taxon>
    </lineage>
</organism>
<dbReference type="SMART" id="SM00420">
    <property type="entry name" value="HTH_DEOR"/>
    <property type="match status" value="1"/>
</dbReference>
<name>A0ABT8HWG2_9BACL</name>
<dbReference type="InterPro" id="IPR050661">
    <property type="entry name" value="BglG_antiterminators"/>
</dbReference>
<feature type="domain" description="PTS EIIA type-2" evidence="5">
    <location>
        <begin position="502"/>
        <end position="641"/>
    </location>
</feature>
<dbReference type="InterPro" id="IPR002178">
    <property type="entry name" value="PTS_EIIA_type-2_dom"/>
</dbReference>
<dbReference type="SUPFAM" id="SSF52794">
    <property type="entry name" value="PTS system IIB component-like"/>
    <property type="match status" value="1"/>
</dbReference>
<protein>
    <submittedName>
        <fullName evidence="8">BglG family transcription antiterminator</fullName>
    </submittedName>
</protein>
<gene>
    <name evidence="8" type="ORF">QYB97_11455</name>
</gene>
<dbReference type="SUPFAM" id="SSF63520">
    <property type="entry name" value="PTS-regulatory domain, PRD"/>
    <property type="match status" value="2"/>
</dbReference>
<dbReference type="Gene3D" id="1.10.10.10">
    <property type="entry name" value="Winged helix-like DNA-binding domain superfamily/Winged helix DNA-binding domain"/>
    <property type="match status" value="2"/>
</dbReference>
<evidence type="ECO:0000259" key="5">
    <source>
        <dbReference type="PROSITE" id="PS51094"/>
    </source>
</evidence>
<dbReference type="Gene3D" id="1.10.1790.10">
    <property type="entry name" value="PRD domain"/>
    <property type="match status" value="2"/>
</dbReference>
<dbReference type="CDD" id="cd05568">
    <property type="entry name" value="PTS_IIB_bgl_like"/>
    <property type="match status" value="1"/>
</dbReference>
<dbReference type="InterPro" id="IPR036095">
    <property type="entry name" value="PTS_EIIB-like_sf"/>
</dbReference>
<dbReference type="InterPro" id="IPR036390">
    <property type="entry name" value="WH_DNA-bd_sf"/>
</dbReference>
<dbReference type="Pfam" id="PF00359">
    <property type="entry name" value="PTS_EIIA_2"/>
    <property type="match status" value="1"/>
</dbReference>
<sequence length="642" mass="73110">MNARQKELLKMLLVEYGGVLHIKELAERLACSEKTVRNDLDKIEEYLGEYADSRLIRKPGLGIAIESAEEDRAALLSTLLSAESKTNEERLFEIAYELLTSEKTVTLQHFADRYYVAKAAVKKDLEIITDWLQRYELELVSKPRIGHVIEGTELKKRNALAHLSQLHSSRLDRKNAVLDLFQPYEIMLVRKALQSMSLEFSFAFTDETMENLLVHALIMIKRTRQRSRVFVHKTEMAETADQQEYEYTSYLFDLLKNEFGLSFPEEERVYFTWHLMSSKRLGEGDSPDVQVNPATSNLAASLTAKMERLTSFHFKDDDILMNGLALHLHSVLNRLSFGFPITNPLLTNIKKMYPFMFHMVMLALEEIKKSFDVEVPEDEAAYLVLHFQAAVQRLEQKSETKKKVIIVCHMGIGISHLLEAKIEQQYQDIEVLACVGRGELDNYLKKEKADFIISTIPLDKAAVKHIVVSPLFGQEDKKKVSQFVEELEQNKRDDPGHSAFSPFLHEDLVFFNVRKEHRYELVEFLAQGLYKHGYVSKEYIHSAVNRERKSATAIGGGVAIPHGNPETVKRSVLAVAILDKPMEWGNEQASLIFMLAIAKKDHGAIRGIMGEIAALSESPITVYALSGARDYHEFAGILESGK</sequence>
<dbReference type="SUPFAM" id="SSF46785">
    <property type="entry name" value="Winged helix' DNA-binding domain"/>
    <property type="match status" value="1"/>
</dbReference>
<keyword evidence="9" id="KW-1185">Reference proteome</keyword>